<evidence type="ECO:0000259" key="2">
    <source>
        <dbReference type="Pfam" id="PF07944"/>
    </source>
</evidence>
<dbReference type="EMBL" id="JBHUHU010000001">
    <property type="protein sequence ID" value="MFD2099009.1"/>
    <property type="molecule type" value="Genomic_DNA"/>
</dbReference>
<evidence type="ECO:0000313" key="5">
    <source>
        <dbReference type="EMBL" id="MFD2099009.1"/>
    </source>
</evidence>
<keyword evidence="5" id="KW-0378">Hydrolase</keyword>
<dbReference type="InterPro" id="IPR013783">
    <property type="entry name" value="Ig-like_fold"/>
</dbReference>
<feature type="domain" description="Non-reducing end beta-L-arabinofuranosidase-like GH127 catalytic" evidence="2">
    <location>
        <begin position="282"/>
        <end position="675"/>
    </location>
</feature>
<dbReference type="RefSeq" id="WP_379829774.1">
    <property type="nucleotide sequence ID" value="NZ_JBHUHU010000001.1"/>
</dbReference>
<gene>
    <name evidence="5" type="ORF">ACFSJE_04430</name>
</gene>
<dbReference type="InterPro" id="IPR008928">
    <property type="entry name" value="6-hairpin_glycosidase_sf"/>
</dbReference>
<evidence type="ECO:0000313" key="6">
    <source>
        <dbReference type="Proteomes" id="UP001597342"/>
    </source>
</evidence>
<dbReference type="PANTHER" id="PTHR43465:SF2">
    <property type="entry name" value="DUF1680 DOMAIN PROTEIN (AFU_ORTHOLOGUE AFUA_1G08910)"/>
    <property type="match status" value="1"/>
</dbReference>
<dbReference type="InterPro" id="IPR049174">
    <property type="entry name" value="Beta-AFase-like"/>
</dbReference>
<dbReference type="GO" id="GO:0016787">
    <property type="term" value="F:hydrolase activity"/>
    <property type="evidence" value="ECO:0007669"/>
    <property type="project" value="UniProtKB-KW"/>
</dbReference>
<evidence type="ECO:0000259" key="4">
    <source>
        <dbReference type="Pfam" id="PF20737"/>
    </source>
</evidence>
<comment type="caution">
    <text evidence="5">The sequence shown here is derived from an EMBL/GenBank/DDBJ whole genome shotgun (WGS) entry which is preliminary data.</text>
</comment>
<keyword evidence="6" id="KW-1185">Reference proteome</keyword>
<proteinExistence type="predicted"/>
<feature type="domain" description="Non-reducing end beta-L-arabinofuranosidase-like GH127 C-terminal" evidence="4">
    <location>
        <begin position="800"/>
        <end position="883"/>
    </location>
</feature>
<accession>A0ABW4XUZ8</accession>
<dbReference type="Proteomes" id="UP001597342">
    <property type="component" value="Unassembled WGS sequence"/>
</dbReference>
<evidence type="ECO:0000256" key="1">
    <source>
        <dbReference type="SAM" id="MobiDB-lite"/>
    </source>
</evidence>
<protein>
    <submittedName>
        <fullName evidence="5">Glycoside hydrolase family 127 protein</fullName>
    </submittedName>
</protein>
<dbReference type="Pfam" id="PF07944">
    <property type="entry name" value="Beta-AFase-like_GH127_cat"/>
    <property type="match status" value="1"/>
</dbReference>
<dbReference type="Pfam" id="PF20736">
    <property type="entry name" value="Glyco_hydro127M"/>
    <property type="match status" value="1"/>
</dbReference>
<reference evidence="6" key="1">
    <citation type="journal article" date="2019" name="Int. J. Syst. Evol. Microbiol.">
        <title>The Global Catalogue of Microorganisms (GCM) 10K type strain sequencing project: providing services to taxonomists for standard genome sequencing and annotation.</title>
        <authorList>
            <consortium name="The Broad Institute Genomics Platform"/>
            <consortium name="The Broad Institute Genome Sequencing Center for Infectious Disease"/>
            <person name="Wu L."/>
            <person name="Ma J."/>
        </authorList>
    </citation>
    <scope>NUCLEOTIDE SEQUENCE [LARGE SCALE GENOMIC DNA]</scope>
    <source>
        <strain evidence="6">JCM 3389</strain>
    </source>
</reference>
<dbReference type="Gene3D" id="2.60.120.260">
    <property type="entry name" value="Galactose-binding domain-like"/>
    <property type="match status" value="1"/>
</dbReference>
<dbReference type="Gene3D" id="2.60.40.10">
    <property type="entry name" value="Immunoglobulins"/>
    <property type="match status" value="1"/>
</dbReference>
<dbReference type="InterPro" id="IPR049049">
    <property type="entry name" value="Beta-AFase-like_GH127_C"/>
</dbReference>
<evidence type="ECO:0000259" key="3">
    <source>
        <dbReference type="Pfam" id="PF20736"/>
    </source>
</evidence>
<feature type="region of interest" description="Disordered" evidence="1">
    <location>
        <begin position="879"/>
        <end position="903"/>
    </location>
</feature>
<dbReference type="InterPro" id="IPR049046">
    <property type="entry name" value="Beta-AFase-like_GH127_middle"/>
</dbReference>
<feature type="domain" description="Non-reducing end beta-L-arabinofuranosidase-like GH127 middle" evidence="3">
    <location>
        <begin position="689"/>
        <end position="797"/>
    </location>
</feature>
<dbReference type="PANTHER" id="PTHR43465">
    <property type="entry name" value="DUF1680 DOMAIN PROTEIN (AFU_ORTHOLOGUE AFUA_1G08910)"/>
    <property type="match status" value="1"/>
</dbReference>
<dbReference type="Pfam" id="PF20737">
    <property type="entry name" value="Glyco_hydro127C"/>
    <property type="match status" value="1"/>
</dbReference>
<organism evidence="5 6">
    <name type="scientific">Flagellimonas iocasae</name>
    <dbReference type="NCBI Taxonomy" id="2055905"/>
    <lineage>
        <taxon>Bacteria</taxon>
        <taxon>Pseudomonadati</taxon>
        <taxon>Bacteroidota</taxon>
        <taxon>Flavobacteriia</taxon>
        <taxon>Flavobacteriales</taxon>
        <taxon>Flavobacteriaceae</taxon>
        <taxon>Flagellimonas</taxon>
    </lineage>
</organism>
<dbReference type="SUPFAM" id="SSF48208">
    <property type="entry name" value="Six-hairpin glycosidases"/>
    <property type="match status" value="1"/>
</dbReference>
<sequence length="910" mass="102529">MKISNYFYFGILTIIGVLLPSTAFGQDANLPKPGNNLAKVASASTSLHYDRWMQGINDGETPTDSIRWRPRNLENPPTDQWTEYEWAAPVTTKEVALFFWDYYGVIPLPETFTLTYWNGDDFVPVKNQSTTAPSNGMYSLVTFDEIQTTKLRVETKALLLPLNITEWVVYQTPGSPNHPPIVTTNGDRDVMLNGKTYLSGEVKAVTKADQYQWQKVSGPGEVSFSDANSLEGSATFSTVGDYVLQLDASEKGVHSSSTLKVKVHPPLKKERLDVVYTKRYKIDNPLWNDRAKALITSWIPYCIDQCNRTDLERGAGGLDNFIEAAKALRGEPHGKHLGYVFSNAWVHQTVEAMSIALMVDPQGDKEIIAAQAKMRETLEDWIPKILAAQEPDGYLQTAYTLRDSDGDWEDRWSENHRSTHEGYVAGYFIESAINHYTLTEGKDTRLYDAAKKLADCWVRNIGPEPGKQAWYDGHQEMEQALVRFGRFVNDMEGNGRGDDYIDLAKFLLDNRGGGSEYDQSHVPVQQQYEAVGHAVRATYNYSGMADVAAETGDVDYQSAVMSLWNNMVNKKYYVTGGIGSGETSEGFGPNYSLRNNAYAESCSSAGLIFFQYKMNLAYHDAKYADLYEETMYNALLGSLDLPGENFYYTNPLDSFRGRNAWHGCPCCVGNIPRTLLMIPTWTYVKSNDGIYVNLFIGSTIKVEKVAGTDVEMVQKTNYPWDGKVAITVNPEESKEFSVYVRIPNRKTSELYTLSPAINGFESFKVNGKSITPKMEEGYAVVTRKWKKGDKIEFELPMKIQVITADDQIEADRGKIALRYGPLIYNVEQADQKDLDKSLGSKDFELEWRDDLLHGVMVIKGEWADGTPLLAIPNYARHNRDETPLSESDRTNEDAQEYARENNNSKVWIND</sequence>
<dbReference type="InterPro" id="IPR012878">
    <property type="entry name" value="Beta-AFase-like_GH127_cat"/>
</dbReference>
<feature type="compositionally biased region" description="Basic and acidic residues" evidence="1">
    <location>
        <begin position="879"/>
        <end position="899"/>
    </location>
</feature>
<name>A0ABW4XUZ8_9FLAO</name>